<name>A0A915EP24_9BILA</name>
<keyword evidence="2" id="KW-1185">Reference proteome</keyword>
<protein>
    <submittedName>
        <fullName evidence="3">Uncharacterized protein</fullName>
    </submittedName>
</protein>
<evidence type="ECO:0000313" key="3">
    <source>
        <dbReference type="WBParaSite" id="jg7961"/>
    </source>
</evidence>
<evidence type="ECO:0000256" key="1">
    <source>
        <dbReference type="SAM" id="SignalP"/>
    </source>
</evidence>
<accession>A0A915EP24</accession>
<evidence type="ECO:0000313" key="2">
    <source>
        <dbReference type="Proteomes" id="UP000887574"/>
    </source>
</evidence>
<dbReference type="AlphaFoldDB" id="A0A915EP24"/>
<organism evidence="2 3">
    <name type="scientific">Ditylenchus dipsaci</name>
    <dbReference type="NCBI Taxonomy" id="166011"/>
    <lineage>
        <taxon>Eukaryota</taxon>
        <taxon>Metazoa</taxon>
        <taxon>Ecdysozoa</taxon>
        <taxon>Nematoda</taxon>
        <taxon>Chromadorea</taxon>
        <taxon>Rhabditida</taxon>
        <taxon>Tylenchina</taxon>
        <taxon>Tylenchomorpha</taxon>
        <taxon>Sphaerularioidea</taxon>
        <taxon>Anguinidae</taxon>
        <taxon>Anguininae</taxon>
        <taxon>Ditylenchus</taxon>
    </lineage>
</organism>
<keyword evidence="1" id="KW-0732">Signal</keyword>
<feature type="signal peptide" evidence="1">
    <location>
        <begin position="1"/>
        <end position="21"/>
    </location>
</feature>
<dbReference type="WBParaSite" id="jg7961">
    <property type="protein sequence ID" value="jg7961"/>
    <property type="gene ID" value="jg7961"/>
</dbReference>
<dbReference type="Proteomes" id="UP000887574">
    <property type="component" value="Unplaced"/>
</dbReference>
<proteinExistence type="predicted"/>
<feature type="chain" id="PRO_5037506840" evidence="1">
    <location>
        <begin position="22"/>
        <end position="85"/>
    </location>
</feature>
<dbReference type="PROSITE" id="PS51257">
    <property type="entry name" value="PROKAR_LIPOPROTEIN"/>
    <property type="match status" value="1"/>
</dbReference>
<reference evidence="3" key="1">
    <citation type="submission" date="2022-11" db="UniProtKB">
        <authorList>
            <consortium name="WormBaseParasite"/>
        </authorList>
    </citation>
    <scope>IDENTIFICATION</scope>
</reference>
<sequence length="85" mass="9590">MKLFGWAVFLFLIYCVGIASGCDGTPTKEDLKCDEEFWKMCQDQNGVRAPSDEDPECQELCLSQKTNGAEYRCFKDIPHCLDGSL</sequence>